<dbReference type="EMBL" id="JBHTCM010000005">
    <property type="protein sequence ID" value="MFC7332347.1"/>
    <property type="molecule type" value="Genomic_DNA"/>
</dbReference>
<comment type="subcellular location">
    <subcellularLocation>
        <location evidence="1">Membrane</location>
    </subcellularLocation>
</comment>
<reference evidence="9" key="1">
    <citation type="journal article" date="2019" name="Int. J. Syst. Evol. Microbiol.">
        <title>The Global Catalogue of Microorganisms (GCM) 10K type strain sequencing project: providing services to taxonomists for standard genome sequencing and annotation.</title>
        <authorList>
            <consortium name="The Broad Institute Genomics Platform"/>
            <consortium name="The Broad Institute Genome Sequencing Center for Infectious Disease"/>
            <person name="Wu L."/>
            <person name="Ma J."/>
        </authorList>
    </citation>
    <scope>NUCLEOTIDE SEQUENCE [LARGE SCALE GENOMIC DNA]</scope>
    <source>
        <strain evidence="9">CGMCC 1.16275</strain>
    </source>
</reference>
<keyword evidence="4 6" id="KW-0472">Membrane</keyword>
<feature type="domain" description="Tim44-like" evidence="7">
    <location>
        <begin position="83"/>
        <end position="229"/>
    </location>
</feature>
<dbReference type="InterPro" id="IPR016985">
    <property type="entry name" value="UCP031890_Tim44-rel"/>
</dbReference>
<name>A0ABW2KQS7_9PROT</name>
<feature type="transmembrane region" description="Helical" evidence="6">
    <location>
        <begin position="6"/>
        <end position="24"/>
    </location>
</feature>
<gene>
    <name evidence="8" type="ORF">ACFQPS_04170</name>
</gene>
<evidence type="ECO:0000256" key="5">
    <source>
        <dbReference type="SAM" id="MobiDB-lite"/>
    </source>
</evidence>
<keyword evidence="6" id="KW-1133">Transmembrane helix</keyword>
<proteinExistence type="inferred from homology"/>
<protein>
    <submittedName>
        <fullName evidence="8">Tim44/TimA family putative adaptor protein</fullName>
    </submittedName>
</protein>
<evidence type="ECO:0000313" key="9">
    <source>
        <dbReference type="Proteomes" id="UP001596456"/>
    </source>
</evidence>
<keyword evidence="6" id="KW-0812">Transmembrane</keyword>
<dbReference type="InterPro" id="IPR039544">
    <property type="entry name" value="Tim44-like"/>
</dbReference>
<dbReference type="PIRSF" id="PIRSF031890">
    <property type="entry name" value="UCP031890_transporter_Tim44"/>
    <property type="match status" value="1"/>
</dbReference>
<organism evidence="8 9">
    <name type="scientific">Rhodocista pekingensis</name>
    <dbReference type="NCBI Taxonomy" id="201185"/>
    <lineage>
        <taxon>Bacteria</taxon>
        <taxon>Pseudomonadati</taxon>
        <taxon>Pseudomonadota</taxon>
        <taxon>Alphaproteobacteria</taxon>
        <taxon>Rhodospirillales</taxon>
        <taxon>Azospirillaceae</taxon>
        <taxon>Rhodocista</taxon>
    </lineage>
</organism>
<dbReference type="SUPFAM" id="SSF54427">
    <property type="entry name" value="NTF2-like"/>
    <property type="match status" value="1"/>
</dbReference>
<accession>A0ABW2KQS7</accession>
<evidence type="ECO:0000259" key="7">
    <source>
        <dbReference type="SMART" id="SM00978"/>
    </source>
</evidence>
<dbReference type="NCBIfam" id="NF033779">
    <property type="entry name" value="Tim44_TimA_adap"/>
    <property type="match status" value="1"/>
</dbReference>
<dbReference type="SMART" id="SM00978">
    <property type="entry name" value="Tim44"/>
    <property type="match status" value="1"/>
</dbReference>
<evidence type="ECO:0000256" key="3">
    <source>
        <dbReference type="ARBA" id="ARBA00022946"/>
    </source>
</evidence>
<dbReference type="InterPro" id="IPR032710">
    <property type="entry name" value="NTF2-like_dom_sf"/>
</dbReference>
<keyword evidence="9" id="KW-1185">Reference proteome</keyword>
<evidence type="ECO:0000256" key="2">
    <source>
        <dbReference type="ARBA" id="ARBA00009597"/>
    </source>
</evidence>
<evidence type="ECO:0000313" key="8">
    <source>
        <dbReference type="EMBL" id="MFC7332347.1"/>
    </source>
</evidence>
<comment type="caution">
    <text evidence="8">The sequence shown here is derived from an EMBL/GenBank/DDBJ whole genome shotgun (WGS) entry which is preliminary data.</text>
</comment>
<evidence type="ECO:0000256" key="4">
    <source>
        <dbReference type="ARBA" id="ARBA00023136"/>
    </source>
</evidence>
<keyword evidence="3" id="KW-0809">Transit peptide</keyword>
<feature type="region of interest" description="Disordered" evidence="5">
    <location>
        <begin position="32"/>
        <end position="81"/>
    </location>
</feature>
<dbReference type="InterPro" id="IPR007379">
    <property type="entry name" value="Tim44-like_dom"/>
</dbReference>
<evidence type="ECO:0000256" key="6">
    <source>
        <dbReference type="SAM" id="Phobius"/>
    </source>
</evidence>
<dbReference type="Proteomes" id="UP001596456">
    <property type="component" value="Unassembled WGS sequence"/>
</dbReference>
<evidence type="ECO:0000256" key="1">
    <source>
        <dbReference type="ARBA" id="ARBA00004370"/>
    </source>
</evidence>
<dbReference type="RefSeq" id="WP_377356700.1">
    <property type="nucleotide sequence ID" value="NZ_JBHTCM010000005.1"/>
</dbReference>
<sequence length="230" mass="25535">MGEGFYFFDILIFGMVAAFLVYRLRSVLGRRHGEERQRPNPFTPPPKAGQAPAPAESDNVVPLPDRGRPPEAPPPVETGPISLEEGVRQIRAADPNFNEKYFLQGAKAAFEMIVKAFADGDTATLRPLLADDVYDGFAEAIRKRQAAGETRETRITAFESIDLKEARLDGRHALVTIKFVTHQIDCTLNADGDVVDGDPDEAIEVVDIWTFSRNTRSTDPNWLLVETRVP</sequence>
<comment type="similarity">
    <text evidence="2">Belongs to the Tim44 family.</text>
</comment>
<dbReference type="Gene3D" id="3.10.450.240">
    <property type="match status" value="1"/>
</dbReference>
<dbReference type="PANTHER" id="PTHR10721:SF1">
    <property type="entry name" value="MITOCHONDRIAL IMPORT INNER MEMBRANE TRANSLOCASE SUBUNIT TIM44"/>
    <property type="match status" value="1"/>
</dbReference>
<dbReference type="PANTHER" id="PTHR10721">
    <property type="entry name" value="MITOCHONDRIAL IMPORT INNER MEMBRANE TRANSLOCASE SUBUNIT TIM44"/>
    <property type="match status" value="1"/>
</dbReference>
<dbReference type="Pfam" id="PF04280">
    <property type="entry name" value="Tim44"/>
    <property type="match status" value="1"/>
</dbReference>